<dbReference type="GO" id="GO:0000398">
    <property type="term" value="P:mRNA splicing, via spliceosome"/>
    <property type="evidence" value="ECO:0007669"/>
    <property type="project" value="TreeGrafter"/>
</dbReference>
<dbReference type="PROSITE" id="PS50082">
    <property type="entry name" value="WD_REPEATS_2"/>
    <property type="match status" value="4"/>
</dbReference>
<reference evidence="5 6" key="1">
    <citation type="journal article" date="2017" name="BMC Genomics">
        <title>Whole-genome assembly of Babesia ovata and comparative genomics between closely related pathogens.</title>
        <authorList>
            <person name="Yamagishi J."/>
            <person name="Asada M."/>
            <person name="Hakimi H."/>
            <person name="Tanaka T.Q."/>
            <person name="Sugimoto C."/>
            <person name="Kawazu S."/>
        </authorList>
    </citation>
    <scope>NUCLEOTIDE SEQUENCE [LARGE SCALE GENOMIC DNA]</scope>
    <source>
        <strain evidence="5 6">Miyake</strain>
    </source>
</reference>
<dbReference type="InterPro" id="IPR024977">
    <property type="entry name" value="Apc4-like_WD40_dom"/>
</dbReference>
<dbReference type="PANTHER" id="PTHR19846">
    <property type="entry name" value="WD40 REPEAT PROTEIN"/>
    <property type="match status" value="1"/>
</dbReference>
<comment type="caution">
    <text evidence="5">The sequence shown here is derived from an EMBL/GenBank/DDBJ whole genome shotgun (WGS) entry which is preliminary data.</text>
</comment>
<dbReference type="RefSeq" id="XP_028867445.1">
    <property type="nucleotide sequence ID" value="XM_029011612.1"/>
</dbReference>
<dbReference type="InterPro" id="IPR036322">
    <property type="entry name" value="WD40_repeat_dom_sf"/>
</dbReference>
<dbReference type="Proteomes" id="UP000236319">
    <property type="component" value="Unassembled WGS sequence"/>
</dbReference>
<evidence type="ECO:0000259" key="4">
    <source>
        <dbReference type="SMART" id="SM00500"/>
    </source>
</evidence>
<evidence type="ECO:0000313" key="6">
    <source>
        <dbReference type="Proteomes" id="UP000236319"/>
    </source>
</evidence>
<dbReference type="PANTHER" id="PTHR19846:SF0">
    <property type="entry name" value="PRE-MRNA PROCESSING FACTOR 4"/>
    <property type="match status" value="1"/>
</dbReference>
<gene>
    <name evidence="5" type="ORF">BOVATA_026950</name>
</gene>
<dbReference type="SMART" id="SM00500">
    <property type="entry name" value="SFM"/>
    <property type="match status" value="1"/>
</dbReference>
<sequence length="534" mass="60737">MLNAAYWGLPEASTDVNALKEFELKHKIYSLQVGITTNDLEIKVILRALIEPITIFGEGKYERRERLKKVLLYKYDRLFHDKDVATAIAASSEAKNLYDVIKAFNIDLSNVFSKKAAFSDITQQDQTQDAADKELFYTEGDERIKQFRSDLAHQTWTRTRRRKELIHEYRNSTDQFEHKDDVERYGSYLTDSVSLSYSHVAAERPLTAAKFAPNMKYIAVGSFCSHINVYYYKPDDNFPLARKLDNGSKEMIHCLDWQCNTNAIYDKKSAIDTMQDHQLLLATGGSGGSVSIWRPFPEAETEDNPDNFCVHKANLHEDRVNRIRFHPFKQVILSSSTDETVRLFDLQNMQELYVQEGHSHGVHGLALNGDGNLVASGDMHGVVIIMDLRTGKHIFQQPVHNGKVTAIDFHPINNHILATAADDNAVKLFDLRKMRPGSSLLAHTKLVSDMEFEPTYGRYLATSSFDTHLKVWDTEDYKCRKVLSNNDARVMSLNVAPDSSAIITACYDRTLRIFKPNDAPDTSVNTGLSRLIQQ</sequence>
<dbReference type="OrthoDB" id="540662at2759"/>
<feature type="repeat" description="WD" evidence="3">
    <location>
        <begin position="355"/>
        <end position="396"/>
    </location>
</feature>
<dbReference type="SMART" id="SM00320">
    <property type="entry name" value="WD40"/>
    <property type="match status" value="7"/>
</dbReference>
<feature type="domain" description="Pre-mRNA processing factor 4 (PRP4)-like" evidence="4">
    <location>
        <begin position="37"/>
        <end position="85"/>
    </location>
</feature>
<dbReference type="EMBL" id="BDSA01000003">
    <property type="protein sequence ID" value="GBE61202.1"/>
    <property type="molecule type" value="Genomic_DNA"/>
</dbReference>
<feature type="repeat" description="WD" evidence="3">
    <location>
        <begin position="397"/>
        <end position="439"/>
    </location>
</feature>
<dbReference type="Gene3D" id="2.130.10.10">
    <property type="entry name" value="YVTN repeat-like/Quinoprotein amine dehydrogenase"/>
    <property type="match status" value="2"/>
</dbReference>
<accession>A0A2H6KDY1</accession>
<proteinExistence type="predicted"/>
<dbReference type="InterPro" id="IPR001680">
    <property type="entry name" value="WD40_rpt"/>
</dbReference>
<dbReference type="AlphaFoldDB" id="A0A2H6KDY1"/>
<dbReference type="GO" id="GO:0046540">
    <property type="term" value="C:U4/U6 x U5 tri-snRNP complex"/>
    <property type="evidence" value="ECO:0007669"/>
    <property type="project" value="TreeGrafter"/>
</dbReference>
<feature type="repeat" description="WD" evidence="3">
    <location>
        <begin position="313"/>
        <end position="354"/>
    </location>
</feature>
<dbReference type="SUPFAM" id="SSF50978">
    <property type="entry name" value="WD40 repeat-like"/>
    <property type="match status" value="1"/>
</dbReference>
<dbReference type="InterPro" id="IPR014906">
    <property type="entry name" value="PRP4-like"/>
</dbReference>
<evidence type="ECO:0000256" key="1">
    <source>
        <dbReference type="ARBA" id="ARBA00022574"/>
    </source>
</evidence>
<keyword evidence="6" id="KW-1185">Reference proteome</keyword>
<name>A0A2H6KDY1_9APIC</name>
<dbReference type="InterPro" id="IPR019775">
    <property type="entry name" value="WD40_repeat_CS"/>
</dbReference>
<dbReference type="VEuPathDB" id="PiroplasmaDB:BOVATA_026950"/>
<keyword evidence="2" id="KW-0677">Repeat</keyword>
<evidence type="ECO:0000256" key="2">
    <source>
        <dbReference type="ARBA" id="ARBA00022737"/>
    </source>
</evidence>
<feature type="repeat" description="WD" evidence="3">
    <location>
        <begin position="440"/>
        <end position="482"/>
    </location>
</feature>
<dbReference type="GO" id="GO:0017070">
    <property type="term" value="F:U6 snRNA binding"/>
    <property type="evidence" value="ECO:0007669"/>
    <property type="project" value="TreeGrafter"/>
</dbReference>
<keyword evidence="1 3" id="KW-0853">WD repeat</keyword>
<dbReference type="Pfam" id="PF12894">
    <property type="entry name" value="ANAPC4_WD40"/>
    <property type="match status" value="1"/>
</dbReference>
<dbReference type="Pfam" id="PF00400">
    <property type="entry name" value="WD40"/>
    <property type="match status" value="2"/>
</dbReference>
<dbReference type="GeneID" id="39874972"/>
<dbReference type="PROSITE" id="PS00678">
    <property type="entry name" value="WD_REPEATS_1"/>
    <property type="match status" value="1"/>
</dbReference>
<dbReference type="GO" id="GO:0030621">
    <property type="term" value="F:U4 snRNA binding"/>
    <property type="evidence" value="ECO:0007669"/>
    <property type="project" value="TreeGrafter"/>
</dbReference>
<dbReference type="Gene3D" id="4.10.280.110">
    <property type="entry name" value="Pre-mRNA processing factor 4 domain"/>
    <property type="match status" value="1"/>
</dbReference>
<organism evidence="5 6">
    <name type="scientific">Babesia ovata</name>
    <dbReference type="NCBI Taxonomy" id="189622"/>
    <lineage>
        <taxon>Eukaryota</taxon>
        <taxon>Sar</taxon>
        <taxon>Alveolata</taxon>
        <taxon>Apicomplexa</taxon>
        <taxon>Aconoidasida</taxon>
        <taxon>Piroplasmida</taxon>
        <taxon>Babesiidae</taxon>
        <taxon>Babesia</taxon>
    </lineage>
</organism>
<dbReference type="CDD" id="cd00200">
    <property type="entry name" value="WD40"/>
    <property type="match status" value="1"/>
</dbReference>
<dbReference type="SUPFAM" id="SSF158230">
    <property type="entry name" value="PRP4-like"/>
    <property type="match status" value="1"/>
</dbReference>
<dbReference type="PROSITE" id="PS50294">
    <property type="entry name" value="WD_REPEATS_REGION"/>
    <property type="match status" value="2"/>
</dbReference>
<evidence type="ECO:0000313" key="5">
    <source>
        <dbReference type="EMBL" id="GBE61202.1"/>
    </source>
</evidence>
<dbReference type="Pfam" id="PF08799">
    <property type="entry name" value="PRP4"/>
    <property type="match status" value="1"/>
</dbReference>
<protein>
    <submittedName>
        <fullName evidence="5">WD G-beta repeat-containing protein</fullName>
    </submittedName>
</protein>
<dbReference type="InterPro" id="IPR036285">
    <property type="entry name" value="PRP4-like_sf"/>
</dbReference>
<evidence type="ECO:0000256" key="3">
    <source>
        <dbReference type="PROSITE-ProRule" id="PRU00221"/>
    </source>
</evidence>
<dbReference type="InterPro" id="IPR015943">
    <property type="entry name" value="WD40/YVTN_repeat-like_dom_sf"/>
</dbReference>